<dbReference type="EMBL" id="JARFYM010000004">
    <property type="protein sequence ID" value="MDL2398819.1"/>
    <property type="molecule type" value="Genomic_DNA"/>
</dbReference>
<reference evidence="3" key="1">
    <citation type="submission" date="2023-06" db="EMBL/GenBank/DDBJ databases">
        <title>Phylogenetic Diversity of Rhizobium strains.</title>
        <authorList>
            <person name="Moura F.T."/>
            <person name="Helene L.C.F."/>
            <person name="Hungria M."/>
        </authorList>
    </citation>
    <scope>NUCLEOTIDE SEQUENCE</scope>
    <source>
        <strain evidence="3">CCGE526</strain>
    </source>
</reference>
<evidence type="ECO:0000256" key="1">
    <source>
        <dbReference type="SAM" id="MobiDB-lite"/>
    </source>
</evidence>
<sequence>MKVRLSLVGASEQTGYTFGPDGGIFGRSAKCDWVLPDPEHILSSVHGRIQYSNSRYLLIDESTNGIVLDGRQDSLGRGNSIVLQDKLRFRAAKFLIEAQMVREADQGLPARQASGLQQPAPSPWPDAPVPLAGERRVEPAPRHDGLFDGAAGRNAQDPLAYFDTPVSVDIAGPRAASSFPTPGFPAHDARVGGYDAGFGSMQAVQPPELSAADGSLDDLFAATPDPRGIRPSVERPISAAPVQAFAAPPLARDPAQPVAPPSIAIPQPMSAPQPVASNSIPEDFLASFGASRQSGPSPAPALSPANPVSSVQPSFAAPLAKPAARLIPDDFDPLTSFGALRASTPQPVAAEAPVRIPVPQAPLPPIAAARQPEPLSPALLADFVKVESPAVPPRAGNGSVAGEPFDPLAAMKSRREERKATLLEKAKGNGNVVPPIPPLPSATPVSTAPAAVLPHVPKPPPMPAGPELPPESAPVIANPGTAAADTAILAALLTGMGFPAERVTAEQGRTIAKEAGELVRETAEGLIRLLAARRLLKTEFRMDETQVQPEENNALKHFKIAELALDELFLTKGGGFQPPAESVASAFADLQQHAVLTMSAMQRAINLLFRRLSPDVIARDAEDEGGLRIRGLGARKGKWETYVESHARMSGNIDGVARQIIAEAFAQVQEEQARKAASAYWEAK</sequence>
<dbReference type="SUPFAM" id="SSF49879">
    <property type="entry name" value="SMAD/FHA domain"/>
    <property type="match status" value="1"/>
</dbReference>
<dbReference type="RefSeq" id="WP_285867699.1">
    <property type="nucleotide sequence ID" value="NZ_JARFYM010000004.1"/>
</dbReference>
<dbReference type="Pfam" id="PF20232">
    <property type="entry name" value="T6SS_FHA_C"/>
    <property type="match status" value="1"/>
</dbReference>
<dbReference type="PROSITE" id="PS50006">
    <property type="entry name" value="FHA_DOMAIN"/>
    <property type="match status" value="1"/>
</dbReference>
<keyword evidence="4" id="KW-1185">Reference proteome</keyword>
<gene>
    <name evidence="3" type="primary">tagH</name>
    <name evidence="3" type="ORF">PY649_07945</name>
</gene>
<dbReference type="Gene3D" id="2.60.200.20">
    <property type="match status" value="1"/>
</dbReference>
<evidence type="ECO:0000313" key="3">
    <source>
        <dbReference type="EMBL" id="MDL2398819.1"/>
    </source>
</evidence>
<accession>A0ABT7JR52</accession>
<dbReference type="InterPro" id="IPR017735">
    <property type="entry name" value="T6SS_FHA"/>
</dbReference>
<dbReference type="InterPro" id="IPR008984">
    <property type="entry name" value="SMAD_FHA_dom_sf"/>
</dbReference>
<feature type="compositionally biased region" description="Low complexity" evidence="1">
    <location>
        <begin position="294"/>
        <end position="309"/>
    </location>
</feature>
<feature type="region of interest" description="Disordered" evidence="1">
    <location>
        <begin position="109"/>
        <end position="129"/>
    </location>
</feature>
<evidence type="ECO:0000313" key="4">
    <source>
        <dbReference type="Proteomes" id="UP001172645"/>
    </source>
</evidence>
<dbReference type="InterPro" id="IPR000253">
    <property type="entry name" value="FHA_dom"/>
</dbReference>
<dbReference type="NCBIfam" id="TIGR03354">
    <property type="entry name" value="VI_FHA"/>
    <property type="match status" value="1"/>
</dbReference>
<comment type="caution">
    <text evidence="3">The sequence shown here is derived from an EMBL/GenBank/DDBJ whole genome shotgun (WGS) entry which is preliminary data.</text>
</comment>
<name>A0ABT7JR52_9HYPH</name>
<evidence type="ECO:0000259" key="2">
    <source>
        <dbReference type="PROSITE" id="PS50006"/>
    </source>
</evidence>
<feature type="region of interest" description="Disordered" evidence="1">
    <location>
        <begin position="251"/>
        <end position="309"/>
    </location>
</feature>
<feature type="domain" description="FHA" evidence="2">
    <location>
        <begin position="23"/>
        <end position="73"/>
    </location>
</feature>
<dbReference type="Proteomes" id="UP001172645">
    <property type="component" value="Unassembled WGS sequence"/>
</dbReference>
<protein>
    <submittedName>
        <fullName evidence="3">Type VI secretion system-associated FHA domain protein TagH</fullName>
    </submittedName>
</protein>
<dbReference type="InterPro" id="IPR046883">
    <property type="entry name" value="T6SS_FHA_C"/>
</dbReference>
<proteinExistence type="predicted"/>
<dbReference type="Pfam" id="PF00498">
    <property type="entry name" value="FHA"/>
    <property type="match status" value="1"/>
</dbReference>
<organism evidence="3 4">
    <name type="scientific">Rhizobium mayense</name>
    <dbReference type="NCBI Taxonomy" id="1312184"/>
    <lineage>
        <taxon>Bacteria</taxon>
        <taxon>Pseudomonadati</taxon>
        <taxon>Pseudomonadota</taxon>
        <taxon>Alphaproteobacteria</taxon>
        <taxon>Hyphomicrobiales</taxon>
        <taxon>Rhizobiaceae</taxon>
        <taxon>Rhizobium/Agrobacterium group</taxon>
        <taxon>Rhizobium</taxon>
    </lineage>
</organism>
<dbReference type="CDD" id="cd00060">
    <property type="entry name" value="FHA"/>
    <property type="match status" value="1"/>
</dbReference>